<dbReference type="OrthoDB" id="9802897at2"/>
<accession>A0A061A9D6</accession>
<evidence type="ECO:0000313" key="7">
    <source>
        <dbReference type="EMBL" id="CDR30468.1"/>
    </source>
</evidence>
<dbReference type="PANTHER" id="PTHR42978:SF2">
    <property type="entry name" value="102 KBASES UNSTABLE REGION: FROM 1 TO 119443"/>
    <property type="match status" value="1"/>
</dbReference>
<organism evidence="7 8">
    <name type="scientific">Acholeplasma oculi</name>
    <dbReference type="NCBI Taxonomy" id="35623"/>
    <lineage>
        <taxon>Bacteria</taxon>
        <taxon>Bacillati</taxon>
        <taxon>Mycoplasmatota</taxon>
        <taxon>Mollicutes</taxon>
        <taxon>Acholeplasmatales</taxon>
        <taxon>Acholeplasmataceae</taxon>
        <taxon>Acholeplasma</taxon>
    </lineage>
</organism>
<dbReference type="HOGENOM" id="CLU_030571_3_4_14"/>
<dbReference type="Proteomes" id="UP000032434">
    <property type="component" value="Chromosome 1"/>
</dbReference>
<keyword evidence="8" id="KW-1185">Reference proteome</keyword>
<feature type="domain" description="Metallo-beta-lactamase" evidence="6">
    <location>
        <begin position="37"/>
        <end position="244"/>
    </location>
</feature>
<evidence type="ECO:0000313" key="8">
    <source>
        <dbReference type="Proteomes" id="UP000032434"/>
    </source>
</evidence>
<comment type="similarity">
    <text evidence="2">Belongs to the metallo-beta-lactamase superfamily.</text>
</comment>
<keyword evidence="4" id="KW-0378">Hydrolase</keyword>
<dbReference type="SMART" id="SM00849">
    <property type="entry name" value="Lactamase_B"/>
    <property type="match status" value="1"/>
</dbReference>
<dbReference type="InParanoid" id="A0A061A9D6"/>
<evidence type="ECO:0000256" key="5">
    <source>
        <dbReference type="ARBA" id="ARBA00022833"/>
    </source>
</evidence>
<reference evidence="8" key="1">
    <citation type="submission" date="2014-05" db="EMBL/GenBank/DDBJ databases">
        <authorList>
            <person name="Kube M."/>
        </authorList>
    </citation>
    <scope>NUCLEOTIDE SEQUENCE [LARGE SCALE GENOMIC DNA]</scope>
</reference>
<dbReference type="GO" id="GO:0016787">
    <property type="term" value="F:hydrolase activity"/>
    <property type="evidence" value="ECO:0007669"/>
    <property type="project" value="UniProtKB-KW"/>
</dbReference>
<dbReference type="Pfam" id="PF00753">
    <property type="entry name" value="Lactamase_B"/>
    <property type="match status" value="1"/>
</dbReference>
<keyword evidence="3" id="KW-0479">Metal-binding</keyword>
<dbReference type="CDD" id="cd07730">
    <property type="entry name" value="metallo-hydrolase-like_MBL-fold"/>
    <property type="match status" value="1"/>
</dbReference>
<dbReference type="STRING" id="35623.Aocu_03950"/>
<dbReference type="GO" id="GO:0046872">
    <property type="term" value="F:metal ion binding"/>
    <property type="evidence" value="ECO:0007669"/>
    <property type="project" value="UniProtKB-KW"/>
</dbReference>
<dbReference type="Gene3D" id="3.60.15.10">
    <property type="entry name" value="Ribonuclease Z/Hydroxyacylglutathione hydrolase-like"/>
    <property type="match status" value="1"/>
</dbReference>
<dbReference type="KEGG" id="aoc:Aocu_03950"/>
<dbReference type="PATRIC" id="fig|35623.3.peg.395"/>
<gene>
    <name evidence="7" type="ORF">Aocu_03950</name>
</gene>
<proteinExistence type="inferred from homology"/>
<dbReference type="SUPFAM" id="SSF56281">
    <property type="entry name" value="Metallo-hydrolase/oxidoreductase"/>
    <property type="match status" value="1"/>
</dbReference>
<evidence type="ECO:0000256" key="1">
    <source>
        <dbReference type="ARBA" id="ARBA00001947"/>
    </source>
</evidence>
<dbReference type="RefSeq" id="WP_045749015.1">
    <property type="nucleotide sequence ID" value="NZ_FUZK01000006.1"/>
</dbReference>
<dbReference type="InterPro" id="IPR036866">
    <property type="entry name" value="RibonucZ/Hydroxyglut_hydro"/>
</dbReference>
<comment type="cofactor">
    <cofactor evidence="1">
        <name>Zn(2+)</name>
        <dbReference type="ChEBI" id="CHEBI:29105"/>
    </cofactor>
</comment>
<evidence type="ECO:0000259" key="6">
    <source>
        <dbReference type="SMART" id="SM00849"/>
    </source>
</evidence>
<evidence type="ECO:0000256" key="2">
    <source>
        <dbReference type="ARBA" id="ARBA00007749"/>
    </source>
</evidence>
<evidence type="ECO:0000256" key="4">
    <source>
        <dbReference type="ARBA" id="ARBA00022801"/>
    </source>
</evidence>
<dbReference type="InterPro" id="IPR051013">
    <property type="entry name" value="MBL_superfamily_lactonases"/>
</dbReference>
<dbReference type="InterPro" id="IPR001279">
    <property type="entry name" value="Metallo-B-lactamas"/>
</dbReference>
<dbReference type="PANTHER" id="PTHR42978">
    <property type="entry name" value="QUORUM-QUENCHING LACTONASE YTNP-RELATED-RELATED"/>
    <property type="match status" value="1"/>
</dbReference>
<dbReference type="AlphaFoldDB" id="A0A061A9D6"/>
<keyword evidence="5" id="KW-0862">Zinc</keyword>
<sequence length="250" mass="29166">MLHGGKTTIIKIYRCGYCYNNLHRIYKNMPKETIQFPATAILFSHQNNLYLIDTGYSKRVFEYGLKSKIYHKLNPIVYEDSNSLKNQLEADGISNLDIKGIILTHLHPDHIGGLKDFPNSQIIMSEKSYALLVRPKLLDLVFKNLVPVDWMNRLRIIEEKEDDLFQDGTIEVIDLPGHTKDQIGLYFKELKFLYAADATWGIKFIDNQLKFIPKLLQRDYKHFNQTILKLKEYMSNGIKVMVSHEQVDDK</sequence>
<evidence type="ECO:0000256" key="3">
    <source>
        <dbReference type="ARBA" id="ARBA00022723"/>
    </source>
</evidence>
<dbReference type="EMBL" id="LK028559">
    <property type="protein sequence ID" value="CDR30468.1"/>
    <property type="molecule type" value="Genomic_DNA"/>
</dbReference>
<name>A0A061A9D6_9MOLU</name>
<protein>
    <submittedName>
        <fullName evidence="7">Metallo-beta-lactamase superfamily protein</fullName>
    </submittedName>
</protein>